<evidence type="ECO:0000313" key="3">
    <source>
        <dbReference type="EMBL" id="CAD7254765.1"/>
    </source>
</evidence>
<sequence>KDKKLPVVLSKEEMWRLLQAPDLLKHKILIGLLYGCGLRCFESRNVRLRDLDFDRKMLHVYQGKGKKDRYVPLSEHLIRGLKKYISAEKPEDWLFNGQPLDNRKGGDFDSRYSQKGVQWAVAQAAKKADISKHVNVHTLRHTYATHLLEDGTDIVTLKGLLGHESIETTMIYLHVAQSGRIEACTERSRSVADVLNKLGENIEHIGLNTWQLRTLSAIKRCRTAALGGHIDACDSCGNISISYNSCRNRHCPKCQGEKREEWIQAREAELLPVPYFHVVFTLPSELNSLALYEPRAVYDALFAATWQTVAVFAKDEKHLNAQAGMIAVLHTWGQNLSLHPHLHCIVPGGGVDANGHWRKARSKGKFLFPVKAMSVVFRAKYLSELRHRLKEKVPQTLLNELYKKSWVVYAKRPFGSPTSVVEYLGRYTHKVAISNHRIKSVDDKSVTFTYKDYKTGAQVKEMTLSLEEFTRRFSQHILPKGFVRIRHYGILSSTWKRARLPELQQKLGQKQTEAKGKTQRVRPCRFCKTGNLRTILSFDQRGPPEFYAEMWKKLIGPAQE</sequence>
<dbReference type="Gene3D" id="1.10.443.10">
    <property type="entry name" value="Intergrase catalytic core"/>
    <property type="match status" value="1"/>
</dbReference>
<dbReference type="GO" id="GO:0004803">
    <property type="term" value="F:transposase activity"/>
    <property type="evidence" value="ECO:0007669"/>
    <property type="project" value="InterPro"/>
</dbReference>
<dbReference type="EMBL" id="LR911970">
    <property type="protein sequence ID" value="CAD7254765.1"/>
    <property type="molecule type" value="Genomic_DNA"/>
</dbReference>
<dbReference type="GO" id="GO:0003677">
    <property type="term" value="F:DNA binding"/>
    <property type="evidence" value="ECO:0007669"/>
    <property type="project" value="InterPro"/>
</dbReference>
<name>A0A7R9AIH4_9CRUS</name>
<dbReference type="InterPro" id="IPR013762">
    <property type="entry name" value="Integrase-like_cat_sf"/>
</dbReference>
<dbReference type="AlphaFoldDB" id="A0A7R9AIH4"/>
<keyword evidence="1" id="KW-0233">DNA recombination</keyword>
<dbReference type="GO" id="GO:0006313">
    <property type="term" value="P:DNA transposition"/>
    <property type="evidence" value="ECO:0007669"/>
    <property type="project" value="InterPro"/>
</dbReference>
<dbReference type="InterPro" id="IPR011010">
    <property type="entry name" value="DNA_brk_join_enz"/>
</dbReference>
<evidence type="ECO:0000256" key="1">
    <source>
        <dbReference type="ARBA" id="ARBA00023172"/>
    </source>
</evidence>
<dbReference type="Pfam" id="PF14319">
    <property type="entry name" value="Zn_Tnp_IS91"/>
    <property type="match status" value="1"/>
</dbReference>
<accession>A0A7R9AIH4</accession>
<dbReference type="Pfam" id="PF04986">
    <property type="entry name" value="Y2_Tnp"/>
    <property type="match status" value="1"/>
</dbReference>
<dbReference type="EMBL" id="CAJPEV010012452">
    <property type="protein sequence ID" value="CAG0906494.1"/>
    <property type="molecule type" value="Genomic_DNA"/>
</dbReference>
<evidence type="ECO:0000259" key="2">
    <source>
        <dbReference type="PROSITE" id="PS51898"/>
    </source>
</evidence>
<reference evidence="3" key="1">
    <citation type="submission" date="2020-11" db="EMBL/GenBank/DDBJ databases">
        <authorList>
            <person name="Tran Van P."/>
        </authorList>
    </citation>
    <scope>NUCLEOTIDE SEQUENCE</scope>
</reference>
<dbReference type="OrthoDB" id="10452072at2759"/>
<evidence type="ECO:0000313" key="4">
    <source>
        <dbReference type="Proteomes" id="UP000677054"/>
    </source>
</evidence>
<dbReference type="PROSITE" id="PS51898">
    <property type="entry name" value="TYR_RECOMBINASE"/>
    <property type="match status" value="1"/>
</dbReference>
<dbReference type="InterPro" id="IPR002104">
    <property type="entry name" value="Integrase_catalytic"/>
</dbReference>
<dbReference type="InterPro" id="IPR054832">
    <property type="entry name" value="transpos_IS91"/>
</dbReference>
<dbReference type="PANTHER" id="PTHR37023">
    <property type="entry name" value="TRANSPOSASE"/>
    <property type="match status" value="1"/>
</dbReference>
<organism evidence="3">
    <name type="scientific">Darwinula stevensoni</name>
    <dbReference type="NCBI Taxonomy" id="69355"/>
    <lineage>
        <taxon>Eukaryota</taxon>
        <taxon>Metazoa</taxon>
        <taxon>Ecdysozoa</taxon>
        <taxon>Arthropoda</taxon>
        <taxon>Crustacea</taxon>
        <taxon>Oligostraca</taxon>
        <taxon>Ostracoda</taxon>
        <taxon>Podocopa</taxon>
        <taxon>Podocopida</taxon>
        <taxon>Darwinulocopina</taxon>
        <taxon>Darwinuloidea</taxon>
        <taxon>Darwinulidae</taxon>
        <taxon>Darwinula</taxon>
    </lineage>
</organism>
<protein>
    <recommendedName>
        <fullName evidence="2">Tyr recombinase domain-containing protein</fullName>
    </recommendedName>
</protein>
<feature type="non-terminal residue" evidence="3">
    <location>
        <position position="1"/>
    </location>
</feature>
<keyword evidence="4" id="KW-1185">Reference proteome</keyword>
<dbReference type="NCBIfam" id="NF033538">
    <property type="entry name" value="transpos_IS91"/>
    <property type="match status" value="1"/>
</dbReference>
<dbReference type="Proteomes" id="UP000677054">
    <property type="component" value="Unassembled WGS sequence"/>
</dbReference>
<dbReference type="SUPFAM" id="SSF56349">
    <property type="entry name" value="DNA breaking-rejoining enzymes"/>
    <property type="match status" value="1"/>
</dbReference>
<gene>
    <name evidence="3" type="ORF">DSTB1V02_LOCUS14511</name>
</gene>
<dbReference type="Pfam" id="PF00589">
    <property type="entry name" value="Phage_integrase"/>
    <property type="match status" value="1"/>
</dbReference>
<dbReference type="InterPro" id="IPR007069">
    <property type="entry name" value="Transposase_32"/>
</dbReference>
<dbReference type="PANTHER" id="PTHR37023:SF1">
    <property type="entry name" value="ISSOD25 TRANSPOSASE TNPA_ISSOD25"/>
    <property type="match status" value="1"/>
</dbReference>
<dbReference type="GO" id="GO:0015074">
    <property type="term" value="P:DNA integration"/>
    <property type="evidence" value="ECO:0007669"/>
    <property type="project" value="InterPro"/>
</dbReference>
<feature type="domain" description="Tyr recombinase" evidence="2">
    <location>
        <begin position="4"/>
        <end position="186"/>
    </location>
</feature>
<dbReference type="InterPro" id="IPR026889">
    <property type="entry name" value="Zn_Tnp"/>
</dbReference>
<proteinExistence type="predicted"/>